<dbReference type="AlphaFoldDB" id="A0A6J8B9Q1"/>
<sequence length="248" mass="27681">MSQRSSTSPYAAKKRLRPPAQPSKPASVSVSHQSDEVIYQRVQQRDVPPQTGSSSNNVVGQHTSSPSSKFEADLFSSAFSLVYHGFLRIGEIVRSKMWQAHQVIAIENVTLSKRDHVEIAKIVIPFSKTDQCGHGSCIGITETKLKDCPIYWLKSYLMQRTKVKGPLFCHFGGSPVTRYQFSCVLSKVLIHIGITDSVSFRTHSSRIGAALGHFEKGISEEEIKRLGRWKSNAFKGVRSLMSSKYYNS</sequence>
<dbReference type="InterPro" id="IPR011010">
    <property type="entry name" value="DNA_brk_join_enz"/>
</dbReference>
<accession>A0A6J8B9Q1</accession>
<evidence type="ECO:0000256" key="1">
    <source>
        <dbReference type="ARBA" id="ARBA00023172"/>
    </source>
</evidence>
<proteinExistence type="predicted"/>
<dbReference type="InterPro" id="IPR052925">
    <property type="entry name" value="Phage_Integrase-like_Recomb"/>
</dbReference>
<gene>
    <name evidence="3" type="ORF">MCOR_16240</name>
</gene>
<dbReference type="OrthoDB" id="6110137at2759"/>
<organism evidence="3 4">
    <name type="scientific">Mytilus coruscus</name>
    <name type="common">Sea mussel</name>
    <dbReference type="NCBI Taxonomy" id="42192"/>
    <lineage>
        <taxon>Eukaryota</taxon>
        <taxon>Metazoa</taxon>
        <taxon>Spiralia</taxon>
        <taxon>Lophotrochozoa</taxon>
        <taxon>Mollusca</taxon>
        <taxon>Bivalvia</taxon>
        <taxon>Autobranchia</taxon>
        <taxon>Pteriomorphia</taxon>
        <taxon>Mytilida</taxon>
        <taxon>Mytiloidea</taxon>
        <taxon>Mytilidae</taxon>
        <taxon>Mytilinae</taxon>
        <taxon>Mytilus</taxon>
    </lineage>
</organism>
<reference evidence="3 4" key="1">
    <citation type="submission" date="2020-06" db="EMBL/GenBank/DDBJ databases">
        <authorList>
            <person name="Li R."/>
            <person name="Bekaert M."/>
        </authorList>
    </citation>
    <scope>NUCLEOTIDE SEQUENCE [LARGE SCALE GENOMIC DNA]</scope>
    <source>
        <strain evidence="4">wild</strain>
    </source>
</reference>
<evidence type="ECO:0008006" key="5">
    <source>
        <dbReference type="Google" id="ProtNLM"/>
    </source>
</evidence>
<dbReference type="SUPFAM" id="SSF56349">
    <property type="entry name" value="DNA breaking-rejoining enzymes"/>
    <property type="match status" value="1"/>
</dbReference>
<keyword evidence="1" id="KW-0233">DNA recombination</keyword>
<feature type="region of interest" description="Disordered" evidence="2">
    <location>
        <begin position="1"/>
        <end position="64"/>
    </location>
</feature>
<evidence type="ECO:0000313" key="3">
    <source>
        <dbReference type="EMBL" id="CAC5380266.1"/>
    </source>
</evidence>
<dbReference type="InterPro" id="IPR013762">
    <property type="entry name" value="Integrase-like_cat_sf"/>
</dbReference>
<dbReference type="Gene3D" id="1.10.443.10">
    <property type="entry name" value="Intergrase catalytic core"/>
    <property type="match status" value="1"/>
</dbReference>
<dbReference type="GO" id="GO:0003677">
    <property type="term" value="F:DNA binding"/>
    <property type="evidence" value="ECO:0007669"/>
    <property type="project" value="InterPro"/>
</dbReference>
<name>A0A6J8B9Q1_MYTCO</name>
<feature type="compositionally biased region" description="Polar residues" evidence="2">
    <location>
        <begin position="50"/>
        <end position="64"/>
    </location>
</feature>
<dbReference type="GO" id="GO:0006310">
    <property type="term" value="P:DNA recombination"/>
    <property type="evidence" value="ECO:0007669"/>
    <property type="project" value="UniProtKB-KW"/>
</dbReference>
<evidence type="ECO:0000256" key="2">
    <source>
        <dbReference type="SAM" id="MobiDB-lite"/>
    </source>
</evidence>
<evidence type="ECO:0000313" key="4">
    <source>
        <dbReference type="Proteomes" id="UP000507470"/>
    </source>
</evidence>
<dbReference type="EMBL" id="CACVKT020002872">
    <property type="protein sequence ID" value="CAC5380266.1"/>
    <property type="molecule type" value="Genomic_DNA"/>
</dbReference>
<keyword evidence="4" id="KW-1185">Reference proteome</keyword>
<dbReference type="PANTHER" id="PTHR34605:SF3">
    <property type="entry name" value="P CELL-TYPE AGGLUTINATION PROTEIN MAP4-LIKE-RELATED"/>
    <property type="match status" value="1"/>
</dbReference>
<protein>
    <recommendedName>
        <fullName evidence="5">Tyr recombinase domain-containing protein</fullName>
    </recommendedName>
</protein>
<dbReference type="PANTHER" id="PTHR34605">
    <property type="entry name" value="PHAGE_INTEGRASE DOMAIN-CONTAINING PROTEIN"/>
    <property type="match status" value="1"/>
</dbReference>
<dbReference type="GO" id="GO:0015074">
    <property type="term" value="P:DNA integration"/>
    <property type="evidence" value="ECO:0007669"/>
    <property type="project" value="InterPro"/>
</dbReference>
<dbReference type="Proteomes" id="UP000507470">
    <property type="component" value="Unassembled WGS sequence"/>
</dbReference>